<protein>
    <recommendedName>
        <fullName evidence="2">SprT-like domain-containing protein</fullName>
    </recommendedName>
</protein>
<evidence type="ECO:0008006" key="2">
    <source>
        <dbReference type="Google" id="ProtNLM"/>
    </source>
</evidence>
<organism evidence="1">
    <name type="scientific">marine sediment metagenome</name>
    <dbReference type="NCBI Taxonomy" id="412755"/>
    <lineage>
        <taxon>unclassified sequences</taxon>
        <taxon>metagenomes</taxon>
        <taxon>ecological metagenomes</taxon>
    </lineage>
</organism>
<gene>
    <name evidence="1" type="ORF">LCGC14_2091780</name>
</gene>
<sequence>MTILERKFEKIETQLRKRYSFLEGVAIDVTEGYGLAIATCYSPANRSINIDLKSLRKAHRTERYVRRFGTQKTFADFVLVILLHEICHA</sequence>
<accession>A0A0F9ECH6</accession>
<reference evidence="1" key="1">
    <citation type="journal article" date="2015" name="Nature">
        <title>Complex archaea that bridge the gap between prokaryotes and eukaryotes.</title>
        <authorList>
            <person name="Spang A."/>
            <person name="Saw J.H."/>
            <person name="Jorgensen S.L."/>
            <person name="Zaremba-Niedzwiedzka K."/>
            <person name="Martijn J."/>
            <person name="Lind A.E."/>
            <person name="van Eijk R."/>
            <person name="Schleper C."/>
            <person name="Guy L."/>
            <person name="Ettema T.J."/>
        </authorList>
    </citation>
    <scope>NUCLEOTIDE SEQUENCE</scope>
</reference>
<dbReference type="AlphaFoldDB" id="A0A0F9ECH6"/>
<evidence type="ECO:0000313" key="1">
    <source>
        <dbReference type="EMBL" id="KKL71753.1"/>
    </source>
</evidence>
<dbReference type="EMBL" id="LAZR01025492">
    <property type="protein sequence ID" value="KKL71753.1"/>
    <property type="molecule type" value="Genomic_DNA"/>
</dbReference>
<proteinExistence type="predicted"/>
<name>A0A0F9ECH6_9ZZZZ</name>
<feature type="non-terminal residue" evidence="1">
    <location>
        <position position="89"/>
    </location>
</feature>
<comment type="caution">
    <text evidence="1">The sequence shown here is derived from an EMBL/GenBank/DDBJ whole genome shotgun (WGS) entry which is preliminary data.</text>
</comment>